<dbReference type="AlphaFoldDB" id="A0A183F0M2"/>
<sequence length="145" mass="16123">MSVRGSVLLFLPLIAAEPFLFPHGFFDMSKMKAKDAIYLNLLALSALEHGGITVDELNHLANQRSEEPRPPLIDPSDQSTNDATNLTSFDAPSFEFTNSEEPTASVFRIKQPNATATFISNDTSGHTLTTPMYPFQRLFDSRLFL</sequence>
<feature type="region of interest" description="Disordered" evidence="1">
    <location>
        <begin position="60"/>
        <end position="88"/>
    </location>
</feature>
<feature type="compositionally biased region" description="Polar residues" evidence="1">
    <location>
        <begin position="76"/>
        <end position="88"/>
    </location>
</feature>
<evidence type="ECO:0000256" key="1">
    <source>
        <dbReference type="SAM" id="MobiDB-lite"/>
    </source>
</evidence>
<proteinExistence type="predicted"/>
<dbReference type="OrthoDB" id="5870726at2759"/>
<reference evidence="3 4" key="2">
    <citation type="submission" date="2018-11" db="EMBL/GenBank/DDBJ databases">
        <authorList>
            <consortium name="Pathogen Informatics"/>
        </authorList>
    </citation>
    <scope>NUCLEOTIDE SEQUENCE [LARGE SCALE GENOMIC DNA]</scope>
</reference>
<organism evidence="5">
    <name type="scientific">Gongylonema pulchrum</name>
    <dbReference type="NCBI Taxonomy" id="637853"/>
    <lineage>
        <taxon>Eukaryota</taxon>
        <taxon>Metazoa</taxon>
        <taxon>Ecdysozoa</taxon>
        <taxon>Nematoda</taxon>
        <taxon>Chromadorea</taxon>
        <taxon>Rhabditida</taxon>
        <taxon>Spirurina</taxon>
        <taxon>Spiruromorpha</taxon>
        <taxon>Spiruroidea</taxon>
        <taxon>Gongylonematidae</taxon>
        <taxon>Gongylonema</taxon>
    </lineage>
</organism>
<feature type="signal peptide" evidence="2">
    <location>
        <begin position="1"/>
        <end position="16"/>
    </location>
</feature>
<evidence type="ECO:0000313" key="5">
    <source>
        <dbReference type="WBParaSite" id="GPUH_0002679301-mRNA-1"/>
    </source>
</evidence>
<evidence type="ECO:0000313" key="3">
    <source>
        <dbReference type="EMBL" id="VDN49437.1"/>
    </source>
</evidence>
<evidence type="ECO:0000313" key="4">
    <source>
        <dbReference type="Proteomes" id="UP000271098"/>
    </source>
</evidence>
<feature type="chain" id="PRO_5043139341" evidence="2">
    <location>
        <begin position="17"/>
        <end position="145"/>
    </location>
</feature>
<dbReference type="WBParaSite" id="GPUH_0002679301-mRNA-1">
    <property type="protein sequence ID" value="GPUH_0002679301-mRNA-1"/>
    <property type="gene ID" value="GPUH_0002679301"/>
</dbReference>
<gene>
    <name evidence="3" type="ORF">GPUH_LOCUS26763</name>
</gene>
<evidence type="ECO:0000256" key="2">
    <source>
        <dbReference type="SAM" id="SignalP"/>
    </source>
</evidence>
<keyword evidence="2" id="KW-0732">Signal</keyword>
<reference evidence="5" key="1">
    <citation type="submission" date="2016-06" db="UniProtKB">
        <authorList>
            <consortium name="WormBaseParasite"/>
        </authorList>
    </citation>
    <scope>IDENTIFICATION</scope>
</reference>
<name>A0A183F0M2_9BILA</name>
<accession>A0A183F0M2</accession>
<dbReference type="EMBL" id="UYRT01113805">
    <property type="protein sequence ID" value="VDN49437.1"/>
    <property type="molecule type" value="Genomic_DNA"/>
</dbReference>
<protein>
    <submittedName>
        <fullName evidence="5">SERPIN domain-containing protein</fullName>
    </submittedName>
</protein>
<dbReference type="Proteomes" id="UP000271098">
    <property type="component" value="Unassembled WGS sequence"/>
</dbReference>
<keyword evidence="4" id="KW-1185">Reference proteome</keyword>